<evidence type="ECO:0000313" key="3">
    <source>
        <dbReference type="Proteomes" id="UP000465712"/>
    </source>
</evidence>
<gene>
    <name evidence="2" type="ORF">CAG72_08950</name>
</gene>
<accession>A0A7X5ASG5</accession>
<dbReference type="Proteomes" id="UP000465712">
    <property type="component" value="Unassembled WGS sequence"/>
</dbReference>
<keyword evidence="1" id="KW-0732">Signal</keyword>
<dbReference type="RefSeq" id="WP_161444362.1">
    <property type="nucleotide sequence ID" value="NZ_WXWW01000140.1"/>
</dbReference>
<organism evidence="2 3">
    <name type="scientific">Photobacterium halotolerans</name>
    <dbReference type="NCBI Taxonomy" id="265726"/>
    <lineage>
        <taxon>Bacteria</taxon>
        <taxon>Pseudomonadati</taxon>
        <taxon>Pseudomonadota</taxon>
        <taxon>Gammaproteobacteria</taxon>
        <taxon>Vibrionales</taxon>
        <taxon>Vibrionaceae</taxon>
        <taxon>Photobacterium</taxon>
    </lineage>
</organism>
<name>A0A7X5ASG5_9GAMM</name>
<proteinExistence type="predicted"/>
<dbReference type="PROSITE" id="PS51257">
    <property type="entry name" value="PROKAR_LIPOPROTEIN"/>
    <property type="match status" value="1"/>
</dbReference>
<protein>
    <recommendedName>
        <fullName evidence="4">Lipoprotein</fullName>
    </recommendedName>
</protein>
<evidence type="ECO:0000256" key="1">
    <source>
        <dbReference type="SAM" id="SignalP"/>
    </source>
</evidence>
<evidence type="ECO:0000313" key="2">
    <source>
        <dbReference type="EMBL" id="NAW65343.1"/>
    </source>
</evidence>
<feature type="signal peptide" evidence="1">
    <location>
        <begin position="1"/>
        <end position="25"/>
    </location>
</feature>
<feature type="chain" id="PRO_5031440487" description="Lipoprotein" evidence="1">
    <location>
        <begin position="26"/>
        <end position="127"/>
    </location>
</feature>
<dbReference type="AlphaFoldDB" id="A0A7X5ASG5"/>
<evidence type="ECO:0008006" key="4">
    <source>
        <dbReference type="Google" id="ProtNLM"/>
    </source>
</evidence>
<dbReference type="EMBL" id="WXWW01000140">
    <property type="protein sequence ID" value="NAW65343.1"/>
    <property type="molecule type" value="Genomic_DNA"/>
</dbReference>
<comment type="caution">
    <text evidence="2">The sequence shown here is derived from an EMBL/GenBank/DDBJ whole genome shotgun (WGS) entry which is preliminary data.</text>
</comment>
<sequence length="127" mass="14915">MRFQWLLIIPFFCLLTACSSSQVHWRDLSPNAEQANTAEEPLSLCRELYKDEAQIYQCEIEMSALLRARQQCEKDTDPRYCVRMAEYTWRHYKDHVLEDSPDIKQAGAYPVMCGYKENRITPCALTK</sequence>
<reference evidence="2 3" key="1">
    <citation type="submission" date="2017-05" db="EMBL/GenBank/DDBJ databases">
        <title>High clonality and local adaptation shapes Vibrionaceae linages within an endangered oasis.</title>
        <authorList>
            <person name="Vazquez-Rosas-Landa M."/>
        </authorList>
    </citation>
    <scope>NUCLEOTIDE SEQUENCE [LARGE SCALE GENOMIC DNA]</scope>
    <source>
        <strain evidence="2 3">P46_P4S1P180</strain>
    </source>
</reference>